<comment type="caution">
    <text evidence="2">The sequence shown here is derived from an EMBL/GenBank/DDBJ whole genome shotgun (WGS) entry which is preliminary data.</text>
</comment>
<evidence type="ECO:0000259" key="1">
    <source>
        <dbReference type="Pfam" id="PF09331"/>
    </source>
</evidence>
<reference evidence="2" key="1">
    <citation type="submission" date="2020-01" db="EMBL/GenBank/DDBJ databases">
        <authorList>
            <person name="Mishra B."/>
        </authorList>
    </citation>
    <scope>NUCLEOTIDE SEQUENCE [LARGE SCALE GENOMIC DNA]</scope>
</reference>
<dbReference type="OrthoDB" id="1093774at2759"/>
<protein>
    <recommendedName>
        <fullName evidence="1">DUF1985 domain-containing protein</fullName>
    </recommendedName>
</protein>
<dbReference type="InterPro" id="IPR015410">
    <property type="entry name" value="DUF1985"/>
</dbReference>
<name>A0A6D2IDB8_9BRAS</name>
<proteinExistence type="predicted"/>
<dbReference type="PANTHER" id="PTHR48449">
    <property type="entry name" value="DUF1985 DOMAIN-CONTAINING PROTEIN"/>
    <property type="match status" value="1"/>
</dbReference>
<feature type="domain" description="DUF1985" evidence="1">
    <location>
        <begin position="13"/>
        <end position="135"/>
    </location>
</feature>
<dbReference type="PANTHER" id="PTHR48449:SF1">
    <property type="entry name" value="DUF1985 DOMAIN-CONTAINING PROTEIN"/>
    <property type="match status" value="1"/>
</dbReference>
<dbReference type="EMBL" id="CACVBM020000943">
    <property type="protein sequence ID" value="CAA7024908.1"/>
    <property type="molecule type" value="Genomic_DNA"/>
</dbReference>
<gene>
    <name evidence="2" type="ORF">MERR_LOCUS12143</name>
</gene>
<sequence length="353" mass="41022">MLYFSAKLVHNVLTRQLVTAKNHELWFVFERRPLRFSLQKFHAVTGLNCKDDGNYDLNEWVDDGGFWSRLLKSHGLISIETIRKKHVFEANKWTRVDRLRLVYLCLAALLMAVDEKSWVSHDYIKVIMDFDKMFKLDRGCKGELENVLVNKRHLYSYISSTGNMDVMVDQDFARNDEMREERVDRMEKLISENKNWSSCSWEFEEPVETTRSAVPSARTESDVVHNEGVETGEVLRTTCGEATTSSGSRTGKRKVVDKGAEARKKRLLFHRSVANAEEGSESSMRALFDDYEKRMTNQSDEKYEKLATEFSQLKSTVSELKDMLVEALSRKTVESHRHRPNQCLRSLLSQDER</sequence>
<dbReference type="Proteomes" id="UP000467841">
    <property type="component" value="Unassembled WGS sequence"/>
</dbReference>
<organism evidence="2 3">
    <name type="scientific">Microthlaspi erraticum</name>
    <dbReference type="NCBI Taxonomy" id="1685480"/>
    <lineage>
        <taxon>Eukaryota</taxon>
        <taxon>Viridiplantae</taxon>
        <taxon>Streptophyta</taxon>
        <taxon>Embryophyta</taxon>
        <taxon>Tracheophyta</taxon>
        <taxon>Spermatophyta</taxon>
        <taxon>Magnoliopsida</taxon>
        <taxon>eudicotyledons</taxon>
        <taxon>Gunneridae</taxon>
        <taxon>Pentapetalae</taxon>
        <taxon>rosids</taxon>
        <taxon>malvids</taxon>
        <taxon>Brassicales</taxon>
        <taxon>Brassicaceae</taxon>
        <taxon>Coluteocarpeae</taxon>
        <taxon>Microthlaspi</taxon>
    </lineage>
</organism>
<evidence type="ECO:0000313" key="2">
    <source>
        <dbReference type="EMBL" id="CAA7024908.1"/>
    </source>
</evidence>
<evidence type="ECO:0000313" key="3">
    <source>
        <dbReference type="Proteomes" id="UP000467841"/>
    </source>
</evidence>
<dbReference type="AlphaFoldDB" id="A0A6D2IDB8"/>
<dbReference type="Pfam" id="PF09331">
    <property type="entry name" value="DUF1985"/>
    <property type="match status" value="1"/>
</dbReference>
<accession>A0A6D2IDB8</accession>
<keyword evidence="3" id="KW-1185">Reference proteome</keyword>